<protein>
    <submittedName>
        <fullName evidence="1">Uncharacterized protein</fullName>
    </submittedName>
</protein>
<proteinExistence type="predicted"/>
<reference evidence="1" key="1">
    <citation type="submission" date="2011-11" db="EMBL/GenBank/DDBJ databases">
        <title>The Genome Sequence of Fusarium oxysporum II5.</title>
        <authorList>
            <consortium name="The Broad Institute Genome Sequencing Platform"/>
            <person name="Ma L.-J."/>
            <person name="Gale L.R."/>
            <person name="Schwartz D.C."/>
            <person name="Zhou S."/>
            <person name="Corby-Kistler H."/>
            <person name="Young S.K."/>
            <person name="Zeng Q."/>
            <person name="Gargeya S."/>
            <person name="Fitzgerald M."/>
            <person name="Haas B."/>
            <person name="Abouelleil A."/>
            <person name="Alvarado L."/>
            <person name="Arachchi H.M."/>
            <person name="Berlin A."/>
            <person name="Brown A."/>
            <person name="Chapman S.B."/>
            <person name="Chen Z."/>
            <person name="Dunbar C."/>
            <person name="Freedman E."/>
            <person name="Gearin G."/>
            <person name="Goldberg J."/>
            <person name="Griggs A."/>
            <person name="Gujja S."/>
            <person name="Heiman D."/>
            <person name="Howarth C."/>
            <person name="Larson L."/>
            <person name="Lui A."/>
            <person name="MacDonald P.J.P."/>
            <person name="Montmayeur A."/>
            <person name="Murphy C."/>
            <person name="Neiman D."/>
            <person name="Pearson M."/>
            <person name="Priest M."/>
            <person name="Roberts A."/>
            <person name="Saif S."/>
            <person name="Shea T."/>
            <person name="Shenoy N."/>
            <person name="Sisk P."/>
            <person name="Stolte C."/>
            <person name="Sykes S."/>
            <person name="Wortman J."/>
            <person name="Nusbaum C."/>
            <person name="Birren B."/>
        </authorList>
    </citation>
    <scope>NUCLEOTIDE SEQUENCE [LARGE SCALE GENOMIC DNA]</scope>
    <source>
        <strain evidence="1">54006</strain>
    </source>
</reference>
<dbReference type="AlphaFoldDB" id="X0JPF5"/>
<name>X0JPF5_FUSO5</name>
<dbReference type="HOGENOM" id="CLU_3368539_0_0_1"/>
<organism evidence="1">
    <name type="scientific">Fusarium odoratissimum (strain NRRL 54006)</name>
    <dbReference type="NCBI Taxonomy" id="1089451"/>
    <lineage>
        <taxon>Eukaryota</taxon>
        <taxon>Fungi</taxon>
        <taxon>Dikarya</taxon>
        <taxon>Ascomycota</taxon>
        <taxon>Pezizomycotina</taxon>
        <taxon>Sordariomycetes</taxon>
        <taxon>Hypocreomycetidae</taxon>
        <taxon>Hypocreales</taxon>
        <taxon>Nectriaceae</taxon>
        <taxon>Fusarium</taxon>
        <taxon>Fusarium oxysporum species complex</taxon>
        <taxon>Fusarium oxysporum f. sp. cubense (strain race 4)</taxon>
    </lineage>
</organism>
<dbReference type="Proteomes" id="UP000030685">
    <property type="component" value="Unassembled WGS sequence"/>
</dbReference>
<reference evidence="1" key="2">
    <citation type="submission" date="2012-05" db="EMBL/GenBank/DDBJ databases">
        <title>The Genome Annotation of Fusarium oxysporum II5.</title>
        <authorList>
            <consortium name="The Broad Institute Genomics Platform"/>
            <person name="Ma L.-J."/>
            <person name="Corby-Kistler H."/>
            <person name="Broz K."/>
            <person name="Gale L.R."/>
            <person name="Jonkers W."/>
            <person name="O'Donnell K."/>
            <person name="Ploetz R."/>
            <person name="Steinberg C."/>
            <person name="Schwartz D.C."/>
            <person name="VanEtten H."/>
            <person name="Zhou S."/>
            <person name="Young S.K."/>
            <person name="Zeng Q."/>
            <person name="Gargeya S."/>
            <person name="Fitzgerald M."/>
            <person name="Abouelleil A."/>
            <person name="Alvarado L."/>
            <person name="Chapman S.B."/>
            <person name="Gainer-Dewar J."/>
            <person name="Goldberg J."/>
            <person name="Griggs A."/>
            <person name="Gujja S."/>
            <person name="Hansen M."/>
            <person name="Howarth C."/>
            <person name="Imamovic A."/>
            <person name="Ireland A."/>
            <person name="Larimer J."/>
            <person name="McCowan C."/>
            <person name="Murphy C."/>
            <person name="Pearson M."/>
            <person name="Poon T.W."/>
            <person name="Priest M."/>
            <person name="Roberts A."/>
            <person name="Saif S."/>
            <person name="Shea T."/>
            <person name="Sykes S."/>
            <person name="Wortman J."/>
            <person name="Nusbaum C."/>
            <person name="Birren B."/>
        </authorList>
    </citation>
    <scope>NUCLEOTIDE SEQUENCE</scope>
    <source>
        <strain evidence="1">54006</strain>
    </source>
</reference>
<dbReference type="GeneID" id="42031182"/>
<evidence type="ECO:0000313" key="1">
    <source>
        <dbReference type="EMBL" id="EXM03103.1"/>
    </source>
</evidence>
<sequence length="35" mass="3892">MSDVAKKANAWTQETKNGLLLHIIAQLKPKCKPTN</sequence>
<dbReference type="EMBL" id="JH658279">
    <property type="protein sequence ID" value="EXM03103.1"/>
    <property type="molecule type" value="Genomic_DNA"/>
</dbReference>
<accession>X0JPF5</accession>
<gene>
    <name evidence="1" type="ORF">FOIG_06007</name>
</gene>
<dbReference type="RefSeq" id="XP_031065192.1">
    <property type="nucleotide sequence ID" value="XM_031204943.1"/>
</dbReference>
<dbReference type="VEuPathDB" id="FungiDB:FOIG_06007"/>